<dbReference type="NCBIfam" id="TIGR00996">
    <property type="entry name" value="Mtu_fam_mce"/>
    <property type="match status" value="1"/>
</dbReference>
<evidence type="ECO:0000259" key="2">
    <source>
        <dbReference type="Pfam" id="PF02470"/>
    </source>
</evidence>
<reference evidence="3 4" key="1">
    <citation type="journal article" date="2019" name="Int. J. Syst. Evol. Microbiol.">
        <title>The Global Catalogue of Microorganisms (GCM) 10K type strain sequencing project: providing services to taxonomists for standard genome sequencing and annotation.</title>
        <authorList>
            <consortium name="The Broad Institute Genomics Platform"/>
            <consortium name="The Broad Institute Genome Sequencing Center for Infectious Disease"/>
            <person name="Wu L."/>
            <person name="Ma J."/>
        </authorList>
    </citation>
    <scope>NUCLEOTIDE SEQUENCE [LARGE SCALE GENOMIC DNA]</scope>
    <source>
        <strain evidence="3 4">JCM 14942</strain>
    </source>
</reference>
<feature type="domain" description="Mce/MlaD" evidence="2">
    <location>
        <begin position="37"/>
        <end position="112"/>
    </location>
</feature>
<proteinExistence type="predicted"/>
<keyword evidence="4" id="KW-1185">Reference proteome</keyword>
<dbReference type="InterPro" id="IPR003399">
    <property type="entry name" value="Mce/MlaD"/>
</dbReference>
<evidence type="ECO:0000256" key="1">
    <source>
        <dbReference type="SAM" id="MobiDB-lite"/>
    </source>
</evidence>
<organism evidence="3 4">
    <name type="scientific">Nocardioides humi</name>
    <dbReference type="NCBI Taxonomy" id="449461"/>
    <lineage>
        <taxon>Bacteria</taxon>
        <taxon>Bacillati</taxon>
        <taxon>Actinomycetota</taxon>
        <taxon>Actinomycetes</taxon>
        <taxon>Propionibacteriales</taxon>
        <taxon>Nocardioidaceae</taxon>
        <taxon>Nocardioides</taxon>
    </lineage>
</organism>
<dbReference type="RefSeq" id="WP_141003879.1">
    <property type="nucleotide sequence ID" value="NZ_BAAAOR010000025.1"/>
</dbReference>
<accession>A0ABN2AXN0</accession>
<name>A0ABN2AXN0_9ACTN</name>
<sequence>MLNLTAKAKLITFMVLAMVTTTFLAAQYVGLDRYVGGYRVTVDLPEAGGLFDNSEVTYRGVPVGRVESLDATRGGARAVVRIKPGAPDMPAGVEARVVNRSAIGEQYLDLRGGKLDGERLGEGDRIAVRASGLPPSLDGLLRSSRDFVASVPSDALTTVIDETYDLTRGNGTHLARLVETSAEFARTADKNFLVSASLIRSSGTVLATQEAAADSFQSFSKDMSLLAHALADQDDAWRELIAQTPEAARELGLLFDGVGQPLGTLMSNMVSTAQIFGTNAAGVKETLIKLPEGISITYAVMTSKGLRMGVTPTFFSPMPCVTGYGATPLRTGLDTSPGQPFNTGAGCTLSPSSGVNVRGPGAVSKGGRR</sequence>
<protein>
    <submittedName>
        <fullName evidence="3">MlaD family protein</fullName>
    </submittedName>
</protein>
<feature type="region of interest" description="Disordered" evidence="1">
    <location>
        <begin position="340"/>
        <end position="369"/>
    </location>
</feature>
<gene>
    <name evidence="3" type="ORF">GCM10009788_33950</name>
</gene>
<dbReference type="EMBL" id="BAAAOR010000025">
    <property type="protein sequence ID" value="GAA1527785.1"/>
    <property type="molecule type" value="Genomic_DNA"/>
</dbReference>
<dbReference type="InterPro" id="IPR005693">
    <property type="entry name" value="Mce"/>
</dbReference>
<dbReference type="PANTHER" id="PTHR33371:SF16">
    <property type="entry name" value="MCE-FAMILY PROTEIN MCE3F"/>
    <property type="match status" value="1"/>
</dbReference>
<evidence type="ECO:0000313" key="4">
    <source>
        <dbReference type="Proteomes" id="UP001500842"/>
    </source>
</evidence>
<dbReference type="Pfam" id="PF02470">
    <property type="entry name" value="MlaD"/>
    <property type="match status" value="1"/>
</dbReference>
<comment type="caution">
    <text evidence="3">The sequence shown here is derived from an EMBL/GenBank/DDBJ whole genome shotgun (WGS) entry which is preliminary data.</text>
</comment>
<dbReference type="PANTHER" id="PTHR33371">
    <property type="entry name" value="INTERMEMBRANE PHOSPHOLIPID TRANSPORT SYSTEM BINDING PROTEIN MLAD-RELATED"/>
    <property type="match status" value="1"/>
</dbReference>
<evidence type="ECO:0000313" key="3">
    <source>
        <dbReference type="EMBL" id="GAA1527785.1"/>
    </source>
</evidence>
<dbReference type="InterPro" id="IPR052336">
    <property type="entry name" value="MlaD_Phospholipid_Transporter"/>
</dbReference>
<dbReference type="Proteomes" id="UP001500842">
    <property type="component" value="Unassembled WGS sequence"/>
</dbReference>